<protein>
    <submittedName>
        <fullName evidence="4">Skp1_POZ domain-containing protein</fullName>
    </submittedName>
</protein>
<accession>A0A183E7T0</accession>
<dbReference type="EMBL" id="UYRT01084564">
    <property type="protein sequence ID" value="VDN29020.1"/>
    <property type="molecule type" value="Genomic_DNA"/>
</dbReference>
<sequence length="172" mass="19029">MQSCMDRLDQISIALETAGIPLKAALNLLHLITSLDGNPLPLDGTILSNTEQVIEFTPSDVRNLLKSYCKGTSGHMEYIHEDSENGEQEQDEEKTVDPLRVLWVISTFQPIDVNAEFTPSDVRNLLKGHCKGTGGRMEYIHEDSEDGEQEQDEEKTVDPLVSGSLPFNASGQ</sequence>
<evidence type="ECO:0000256" key="1">
    <source>
        <dbReference type="SAM" id="MobiDB-lite"/>
    </source>
</evidence>
<evidence type="ECO:0000313" key="4">
    <source>
        <dbReference type="WBParaSite" id="GPUH_0001704301-mRNA-1"/>
    </source>
</evidence>
<feature type="region of interest" description="Disordered" evidence="1">
    <location>
        <begin position="135"/>
        <end position="172"/>
    </location>
</feature>
<feature type="compositionally biased region" description="Acidic residues" evidence="1">
    <location>
        <begin position="143"/>
        <end position="155"/>
    </location>
</feature>
<dbReference type="WBParaSite" id="GPUH_0001704301-mRNA-1">
    <property type="protein sequence ID" value="GPUH_0001704301-mRNA-1"/>
    <property type="gene ID" value="GPUH_0001704301"/>
</dbReference>
<evidence type="ECO:0000313" key="3">
    <source>
        <dbReference type="Proteomes" id="UP000271098"/>
    </source>
</evidence>
<proteinExistence type="predicted"/>
<reference evidence="2 3" key="2">
    <citation type="submission" date="2018-11" db="EMBL/GenBank/DDBJ databases">
        <authorList>
            <consortium name="Pathogen Informatics"/>
        </authorList>
    </citation>
    <scope>NUCLEOTIDE SEQUENCE [LARGE SCALE GENOMIC DNA]</scope>
</reference>
<dbReference type="Proteomes" id="UP000271098">
    <property type="component" value="Unassembled WGS sequence"/>
</dbReference>
<name>A0A183E7T0_9BILA</name>
<gene>
    <name evidence="2" type="ORF">GPUH_LOCUS17021</name>
</gene>
<reference evidence="4" key="1">
    <citation type="submission" date="2016-06" db="UniProtKB">
        <authorList>
            <consortium name="WormBaseParasite"/>
        </authorList>
    </citation>
    <scope>IDENTIFICATION</scope>
</reference>
<keyword evidence="3" id="KW-1185">Reference proteome</keyword>
<evidence type="ECO:0000313" key="2">
    <source>
        <dbReference type="EMBL" id="VDN29020.1"/>
    </source>
</evidence>
<dbReference type="AlphaFoldDB" id="A0A183E7T0"/>
<organism evidence="4">
    <name type="scientific">Gongylonema pulchrum</name>
    <dbReference type="NCBI Taxonomy" id="637853"/>
    <lineage>
        <taxon>Eukaryota</taxon>
        <taxon>Metazoa</taxon>
        <taxon>Ecdysozoa</taxon>
        <taxon>Nematoda</taxon>
        <taxon>Chromadorea</taxon>
        <taxon>Rhabditida</taxon>
        <taxon>Spirurina</taxon>
        <taxon>Spiruromorpha</taxon>
        <taxon>Spiruroidea</taxon>
        <taxon>Gongylonematidae</taxon>
        <taxon>Gongylonema</taxon>
    </lineage>
</organism>